<dbReference type="Proteomes" id="UP001642501">
    <property type="component" value="Unassembled WGS sequence"/>
</dbReference>
<organism evidence="2 3">
    <name type="scientific">Sporothrix epigloea</name>
    <dbReference type="NCBI Taxonomy" id="1892477"/>
    <lineage>
        <taxon>Eukaryota</taxon>
        <taxon>Fungi</taxon>
        <taxon>Dikarya</taxon>
        <taxon>Ascomycota</taxon>
        <taxon>Pezizomycotina</taxon>
        <taxon>Sordariomycetes</taxon>
        <taxon>Sordariomycetidae</taxon>
        <taxon>Ophiostomatales</taxon>
        <taxon>Ophiostomataceae</taxon>
        <taxon>Sporothrix</taxon>
    </lineage>
</organism>
<evidence type="ECO:0000256" key="1">
    <source>
        <dbReference type="SAM" id="SignalP"/>
    </source>
</evidence>
<gene>
    <name evidence="2" type="ORF">SEPCBS57363_000111</name>
</gene>
<evidence type="ECO:0000313" key="3">
    <source>
        <dbReference type="Proteomes" id="UP001642501"/>
    </source>
</evidence>
<comment type="caution">
    <text evidence="2">The sequence shown here is derived from an EMBL/GenBank/DDBJ whole genome shotgun (WGS) entry which is preliminary data.</text>
</comment>
<feature type="signal peptide" evidence="1">
    <location>
        <begin position="1"/>
        <end position="17"/>
    </location>
</feature>
<name>A0ABP0D4J0_9PEZI</name>
<sequence length="211" mass="22593">MRLVSLVGLLAISAVEASICKLSKPSSVSSSASSSPSTTVPCNTNALADKITGVSNPQDWQYSHIDGVSVSFPATCYNDGYNSYPDGSCVNLLLTEIPQNQGNGPWQAVTITRTMPTTVGTDYYFGFAYRLGSDEPAANTGTSNDLICEVDNTDHTNGWAPFFSSYPEDTYLGMGIEFTATSTATQVKCILNLDTTVDMTISMYYFSALCP</sequence>
<accession>A0ABP0D4J0</accession>
<protein>
    <submittedName>
        <fullName evidence="2">Uncharacterized protein</fullName>
    </submittedName>
</protein>
<proteinExistence type="predicted"/>
<keyword evidence="1" id="KW-0732">Signal</keyword>
<dbReference type="EMBL" id="CAWUOM010000001">
    <property type="protein sequence ID" value="CAK7262526.1"/>
    <property type="molecule type" value="Genomic_DNA"/>
</dbReference>
<reference evidence="2 3" key="1">
    <citation type="submission" date="2024-01" db="EMBL/GenBank/DDBJ databases">
        <authorList>
            <person name="Allen C."/>
            <person name="Tagirdzhanova G."/>
        </authorList>
    </citation>
    <scope>NUCLEOTIDE SEQUENCE [LARGE SCALE GENOMIC DNA]</scope>
    <source>
        <strain evidence="2 3">CBS 573.63</strain>
    </source>
</reference>
<evidence type="ECO:0000313" key="2">
    <source>
        <dbReference type="EMBL" id="CAK7262526.1"/>
    </source>
</evidence>
<keyword evidence="3" id="KW-1185">Reference proteome</keyword>
<feature type="chain" id="PRO_5046419620" evidence="1">
    <location>
        <begin position="18"/>
        <end position="211"/>
    </location>
</feature>